<name>A0A3R7KMP3_9EURY</name>
<dbReference type="InterPro" id="IPR013324">
    <property type="entry name" value="RNA_pol_sigma_r3/r4-like"/>
</dbReference>
<dbReference type="PROSITE" id="PS50113">
    <property type="entry name" value="PAC"/>
    <property type="match status" value="1"/>
</dbReference>
<accession>A0A3R7KMP3</accession>
<dbReference type="SUPFAM" id="SSF88659">
    <property type="entry name" value="Sigma3 and sigma4 domains of RNA polymerase sigma factors"/>
    <property type="match status" value="1"/>
</dbReference>
<evidence type="ECO:0000259" key="4">
    <source>
        <dbReference type="PROSITE" id="PS50113"/>
    </source>
</evidence>
<dbReference type="SUPFAM" id="SSF46785">
    <property type="entry name" value="Winged helix' DNA-binding domain"/>
    <property type="match status" value="1"/>
</dbReference>
<dbReference type="PANTHER" id="PTHR34236">
    <property type="entry name" value="DIMETHYL SULFOXIDE REDUCTASE TRANSCRIPTIONAL ACTIVATOR"/>
    <property type="match status" value="1"/>
</dbReference>
<feature type="domain" description="PAS" evidence="3">
    <location>
        <begin position="114"/>
        <end position="160"/>
    </location>
</feature>
<dbReference type="InterPro" id="IPR000700">
    <property type="entry name" value="PAS-assoc_C"/>
</dbReference>
<reference evidence="5 6" key="1">
    <citation type="submission" date="2018-09" db="EMBL/GenBank/DDBJ databases">
        <title>Genomic Encyclopedia of Archaeal and Bacterial Type Strains, Phase II (KMG-II): from individual species to whole genera.</title>
        <authorList>
            <person name="Goeker M."/>
        </authorList>
    </citation>
    <scope>NUCLEOTIDE SEQUENCE [LARGE SCALE GENOMIC DNA]</scope>
    <source>
        <strain evidence="5 6">DSM 13151</strain>
    </source>
</reference>
<dbReference type="GO" id="GO:0006355">
    <property type="term" value="P:regulation of DNA-templated transcription"/>
    <property type="evidence" value="ECO:0007669"/>
    <property type="project" value="InterPro"/>
</dbReference>
<dbReference type="InterPro" id="IPR035965">
    <property type="entry name" value="PAS-like_dom_sf"/>
</dbReference>
<dbReference type="EMBL" id="RAPO01000001">
    <property type="protein sequence ID" value="RKD97417.1"/>
    <property type="molecule type" value="Genomic_DNA"/>
</dbReference>
<evidence type="ECO:0000256" key="2">
    <source>
        <dbReference type="ARBA" id="ARBA00023163"/>
    </source>
</evidence>
<dbReference type="InterPro" id="IPR036390">
    <property type="entry name" value="WH_DNA-bd_sf"/>
</dbReference>
<evidence type="ECO:0000313" key="6">
    <source>
        <dbReference type="Proteomes" id="UP000283805"/>
    </source>
</evidence>
<dbReference type="NCBIfam" id="TIGR00229">
    <property type="entry name" value="sensory_box"/>
    <property type="match status" value="1"/>
</dbReference>
<organism evidence="5 6">
    <name type="scientific">Halopiger aswanensis</name>
    <dbReference type="NCBI Taxonomy" id="148449"/>
    <lineage>
        <taxon>Archaea</taxon>
        <taxon>Methanobacteriati</taxon>
        <taxon>Methanobacteriota</taxon>
        <taxon>Stenosarchaea group</taxon>
        <taxon>Halobacteria</taxon>
        <taxon>Halobacteriales</taxon>
        <taxon>Natrialbaceae</taxon>
        <taxon>Halopiger</taxon>
    </lineage>
</organism>
<protein>
    <submittedName>
        <fullName evidence="5">PAS domain S-box-containing protein</fullName>
    </submittedName>
</protein>
<dbReference type="InterPro" id="IPR007050">
    <property type="entry name" value="HTH_bacterioopsin"/>
</dbReference>
<dbReference type="Gene3D" id="3.30.450.20">
    <property type="entry name" value="PAS domain"/>
    <property type="match status" value="1"/>
</dbReference>
<keyword evidence="6" id="KW-1185">Reference proteome</keyword>
<dbReference type="Pfam" id="PF00989">
    <property type="entry name" value="PAS"/>
    <property type="match status" value="1"/>
</dbReference>
<gene>
    <name evidence="5" type="ORF">ATJ93_0403</name>
</gene>
<dbReference type="InterPro" id="IPR000014">
    <property type="entry name" value="PAS"/>
</dbReference>
<dbReference type="Pfam" id="PF04967">
    <property type="entry name" value="HTH_10"/>
    <property type="match status" value="1"/>
</dbReference>
<dbReference type="PROSITE" id="PS50112">
    <property type="entry name" value="PAS"/>
    <property type="match status" value="1"/>
</dbReference>
<keyword evidence="1" id="KW-0805">Transcription regulation</keyword>
<dbReference type="InterPro" id="IPR013767">
    <property type="entry name" value="PAS_fold"/>
</dbReference>
<dbReference type="Proteomes" id="UP000283805">
    <property type="component" value="Unassembled WGS sequence"/>
</dbReference>
<evidence type="ECO:0000313" key="5">
    <source>
        <dbReference type="EMBL" id="RKD97417.1"/>
    </source>
</evidence>
<feature type="domain" description="PAC" evidence="4">
    <location>
        <begin position="194"/>
        <end position="246"/>
    </location>
</feature>
<dbReference type="InterPro" id="IPR031803">
    <property type="entry name" value="BAT_GAF/HTH-assoc"/>
</dbReference>
<dbReference type="CDD" id="cd00130">
    <property type="entry name" value="PAS"/>
    <property type="match status" value="1"/>
</dbReference>
<dbReference type="Pfam" id="PF15915">
    <property type="entry name" value="BAT"/>
    <property type="match status" value="1"/>
</dbReference>
<dbReference type="SUPFAM" id="SSF55785">
    <property type="entry name" value="PYP-like sensor domain (PAS domain)"/>
    <property type="match status" value="1"/>
</dbReference>
<proteinExistence type="predicted"/>
<keyword evidence="2" id="KW-0804">Transcription</keyword>
<dbReference type="AlphaFoldDB" id="A0A3R7KMP3"/>
<comment type="caution">
    <text evidence="5">The sequence shown here is derived from an EMBL/GenBank/DDBJ whole genome shotgun (WGS) entry which is preliminary data.</text>
</comment>
<evidence type="ECO:0000256" key="1">
    <source>
        <dbReference type="ARBA" id="ARBA00023015"/>
    </source>
</evidence>
<dbReference type="PANTHER" id="PTHR34236:SF1">
    <property type="entry name" value="DIMETHYL SULFOXIDE REDUCTASE TRANSCRIPTIONAL ACTIVATOR"/>
    <property type="match status" value="1"/>
</dbReference>
<evidence type="ECO:0000259" key="3">
    <source>
        <dbReference type="PROSITE" id="PS50112"/>
    </source>
</evidence>
<sequence length="469" mass="53134">MVPSTEPLSVWVALKYAMSSSDSSRDVYSETLAVFDQRYKPFEPLTTPEIAESLDTPRRTVYKRLEKLVDRGELKTKKAGANARVWWRPASLIDQPSAKRSPDTQSTPSQSIQDRNLIERILDASPVSIVVVEPSGEISFANKRAEETLDLDRDEITSRTYRQPEWNITYDDGTPVPVDEHPVTRVLETGEPDYGFEHWIELPNGTERWLSSNSAPVPNEDGDVEYVVVGFEDATSLKEREDKLTSDRRRLLELHSEELFQPYLAAADDEVHIDVDEVVTLSDGTALQYITTTGIPAKALRDVFERHFAVLDARLLSLAEEHCRYEVHVEAPTLPLIFDDHGGRVNAFVRSRTDETPILTGVLPGDVDPRTVLQEARQLYSDIELESQELRYTPRLLYDIVEESLTDKQFAALRTAYYGGYFTTPRTSTGDELADQLGITRQAFHQHLRKAEQTVYEQLFEASGKGILD</sequence>